<dbReference type="PROSITE" id="PS50405">
    <property type="entry name" value="GST_CTER"/>
    <property type="match status" value="1"/>
</dbReference>
<dbReference type="PANTHER" id="PTHR44051">
    <property type="entry name" value="GLUTATHIONE S-TRANSFERASE-RELATED"/>
    <property type="match status" value="1"/>
</dbReference>
<dbReference type="SUPFAM" id="SSF52833">
    <property type="entry name" value="Thioredoxin-like"/>
    <property type="match status" value="1"/>
</dbReference>
<dbReference type="Pfam" id="PF13410">
    <property type="entry name" value="GST_C_2"/>
    <property type="match status" value="1"/>
</dbReference>
<dbReference type="STRING" id="215250.A0A316YWC0"/>
<evidence type="ECO:0000259" key="3">
    <source>
        <dbReference type="PROSITE" id="PS50405"/>
    </source>
</evidence>
<evidence type="ECO:0000256" key="1">
    <source>
        <dbReference type="ARBA" id="ARBA00007409"/>
    </source>
</evidence>
<dbReference type="PANTHER" id="PTHR44051:SF8">
    <property type="entry name" value="GLUTATHIONE S-TRANSFERASE GSTA"/>
    <property type="match status" value="1"/>
</dbReference>
<evidence type="ECO:0000313" key="4">
    <source>
        <dbReference type="EMBL" id="PWN93820.1"/>
    </source>
</evidence>
<dbReference type="Pfam" id="PF13409">
    <property type="entry name" value="GST_N_2"/>
    <property type="match status" value="1"/>
</dbReference>
<reference evidence="4 5" key="1">
    <citation type="journal article" date="2018" name="Mol. Biol. Evol.">
        <title>Broad Genomic Sampling Reveals a Smut Pathogenic Ancestry of the Fungal Clade Ustilaginomycotina.</title>
        <authorList>
            <person name="Kijpornyongpan T."/>
            <person name="Mondo S.J."/>
            <person name="Barry K."/>
            <person name="Sandor L."/>
            <person name="Lee J."/>
            <person name="Lipzen A."/>
            <person name="Pangilinan J."/>
            <person name="LaButti K."/>
            <person name="Hainaut M."/>
            <person name="Henrissat B."/>
            <person name="Grigoriev I.V."/>
            <person name="Spatafora J.W."/>
            <person name="Aime M.C."/>
        </authorList>
    </citation>
    <scope>NUCLEOTIDE SEQUENCE [LARGE SCALE GENOMIC DNA]</scope>
    <source>
        <strain evidence="4 5">MCA 4198</strain>
    </source>
</reference>
<dbReference type="GO" id="GO:0016740">
    <property type="term" value="F:transferase activity"/>
    <property type="evidence" value="ECO:0007669"/>
    <property type="project" value="UniProtKB-KW"/>
</dbReference>
<dbReference type="RefSeq" id="XP_025381018.1">
    <property type="nucleotide sequence ID" value="XM_025524690.1"/>
</dbReference>
<dbReference type="SFLD" id="SFLDS00019">
    <property type="entry name" value="Glutathione_Transferase_(cytos"/>
    <property type="match status" value="1"/>
</dbReference>
<dbReference type="InterPro" id="IPR036282">
    <property type="entry name" value="Glutathione-S-Trfase_C_sf"/>
</dbReference>
<keyword evidence="5" id="KW-1185">Reference proteome</keyword>
<feature type="domain" description="GST N-terminal" evidence="2">
    <location>
        <begin position="14"/>
        <end position="102"/>
    </location>
</feature>
<sequence length="269" mass="29625">MTTPDKTRLAEDVGSLEIFGTPFSTFTRSITMGLEEMGLGGHYIQHPFTPHSAEVKKRNPLGLLPVLIHRPDAIYTSAENAVVLFESNAVRRYLDDFVYPTVSRHGKNQHALTPPLPGHGTTQDGVLLAQAAEARARVDQWVSMASSTLFQNVEFGVVKPRLAMEKNGADDATVYTALEGNIDKMHAVLSKLEDLAKRDPTPFLCGSEITWADLFLYPALADLRATPQGDVIRGSDARFPWIAAWSDRMDARPSAKSTYEGTLASQRKK</sequence>
<dbReference type="InParanoid" id="A0A316YWC0"/>
<accession>A0A316YWC0</accession>
<dbReference type="GeneID" id="37046606"/>
<dbReference type="InterPro" id="IPR040079">
    <property type="entry name" value="Glutathione_S-Trfase"/>
</dbReference>
<evidence type="ECO:0000259" key="2">
    <source>
        <dbReference type="PROSITE" id="PS50404"/>
    </source>
</evidence>
<dbReference type="SUPFAM" id="SSF47616">
    <property type="entry name" value="GST C-terminal domain-like"/>
    <property type="match status" value="1"/>
</dbReference>
<gene>
    <name evidence="4" type="ORF">FA10DRAFT_299164</name>
</gene>
<dbReference type="InterPro" id="IPR036249">
    <property type="entry name" value="Thioredoxin-like_sf"/>
</dbReference>
<evidence type="ECO:0000313" key="5">
    <source>
        <dbReference type="Proteomes" id="UP000245768"/>
    </source>
</evidence>
<keyword evidence="4" id="KW-0808">Transferase</keyword>
<dbReference type="AlphaFoldDB" id="A0A316YWC0"/>
<comment type="similarity">
    <text evidence="1">Belongs to the GST superfamily.</text>
</comment>
<dbReference type="PROSITE" id="PS50404">
    <property type="entry name" value="GST_NTER"/>
    <property type="match status" value="1"/>
</dbReference>
<dbReference type="InterPro" id="IPR004045">
    <property type="entry name" value="Glutathione_S-Trfase_N"/>
</dbReference>
<dbReference type="CDD" id="cd00570">
    <property type="entry name" value="GST_N_family"/>
    <property type="match status" value="1"/>
</dbReference>
<dbReference type="Proteomes" id="UP000245768">
    <property type="component" value="Unassembled WGS sequence"/>
</dbReference>
<proteinExistence type="inferred from homology"/>
<dbReference type="Gene3D" id="1.20.1050.10">
    <property type="match status" value="1"/>
</dbReference>
<dbReference type="OrthoDB" id="249703at2759"/>
<feature type="domain" description="GST C-terminal" evidence="3">
    <location>
        <begin position="131"/>
        <end position="269"/>
    </location>
</feature>
<dbReference type="InterPro" id="IPR010987">
    <property type="entry name" value="Glutathione-S-Trfase_C-like"/>
</dbReference>
<dbReference type="EMBL" id="KZ819634">
    <property type="protein sequence ID" value="PWN93820.1"/>
    <property type="molecule type" value="Genomic_DNA"/>
</dbReference>
<organism evidence="4 5">
    <name type="scientific">Acaromyces ingoldii</name>
    <dbReference type="NCBI Taxonomy" id="215250"/>
    <lineage>
        <taxon>Eukaryota</taxon>
        <taxon>Fungi</taxon>
        <taxon>Dikarya</taxon>
        <taxon>Basidiomycota</taxon>
        <taxon>Ustilaginomycotina</taxon>
        <taxon>Exobasidiomycetes</taxon>
        <taxon>Exobasidiales</taxon>
        <taxon>Cryptobasidiaceae</taxon>
        <taxon>Acaromyces</taxon>
    </lineage>
</organism>
<name>A0A316YWC0_9BASI</name>
<dbReference type="Gene3D" id="3.40.30.10">
    <property type="entry name" value="Glutaredoxin"/>
    <property type="match status" value="1"/>
</dbReference>
<protein>
    <submittedName>
        <fullName evidence="4">Glutathione S-transferase</fullName>
    </submittedName>
</protein>